<dbReference type="RefSeq" id="WP_204699436.1">
    <property type="nucleotide sequence ID" value="NZ_JAFBEC010000014.1"/>
</dbReference>
<dbReference type="Proteomes" id="UP000741863">
    <property type="component" value="Unassembled WGS sequence"/>
</dbReference>
<organism evidence="1 2">
    <name type="scientific">Geomicrobium sediminis</name>
    <dbReference type="NCBI Taxonomy" id="1347788"/>
    <lineage>
        <taxon>Bacteria</taxon>
        <taxon>Bacillati</taxon>
        <taxon>Bacillota</taxon>
        <taxon>Bacilli</taxon>
        <taxon>Bacillales</taxon>
        <taxon>Geomicrobium</taxon>
    </lineage>
</organism>
<accession>A0ABS2PH74</accession>
<protein>
    <recommendedName>
        <fullName evidence="3">Thioredoxin domain-containing protein</fullName>
    </recommendedName>
</protein>
<proteinExistence type="predicted"/>
<reference evidence="1 2" key="1">
    <citation type="submission" date="2021-01" db="EMBL/GenBank/DDBJ databases">
        <title>Genomic Encyclopedia of Type Strains, Phase IV (KMG-IV): sequencing the most valuable type-strain genomes for metagenomic binning, comparative biology and taxonomic classification.</title>
        <authorList>
            <person name="Goeker M."/>
        </authorList>
    </citation>
    <scope>NUCLEOTIDE SEQUENCE [LARGE SCALE GENOMIC DNA]</scope>
    <source>
        <strain evidence="1 2">DSM 25540</strain>
    </source>
</reference>
<evidence type="ECO:0000313" key="2">
    <source>
        <dbReference type="Proteomes" id="UP000741863"/>
    </source>
</evidence>
<gene>
    <name evidence="1" type="ORF">JOD17_003739</name>
</gene>
<dbReference type="EMBL" id="JAFBEC010000014">
    <property type="protein sequence ID" value="MBM7634617.1"/>
    <property type="molecule type" value="Genomic_DNA"/>
</dbReference>
<dbReference type="PROSITE" id="PS51257">
    <property type="entry name" value="PROKAR_LIPOPROTEIN"/>
    <property type="match status" value="1"/>
</dbReference>
<comment type="caution">
    <text evidence="1">The sequence shown here is derived from an EMBL/GenBank/DDBJ whole genome shotgun (WGS) entry which is preliminary data.</text>
</comment>
<sequence length="232" mass="26070">MKTKWQPLVAIAVLMAGCGTNPTPGSEATNHIGDPEDMTAGYVMEMTESSVILDLSPAHQKYVQEELEQDFTDMMLRTLEVEITDELDFIDRDGAPIDPEIIEEGDRLRLDFDMADYDATESPVEMDFLVYDPKSDEEIIAEHSPSEEGYHLAIVYSDDDNMENVDEQEVEKLMQSDNLLQVYYLHTSEEKPATNFKNVFDLDTTPAFVVLDSNGVVNTAGSIEEVENSINQ</sequence>
<evidence type="ECO:0000313" key="1">
    <source>
        <dbReference type="EMBL" id="MBM7634617.1"/>
    </source>
</evidence>
<keyword evidence="2" id="KW-1185">Reference proteome</keyword>
<evidence type="ECO:0008006" key="3">
    <source>
        <dbReference type="Google" id="ProtNLM"/>
    </source>
</evidence>
<name>A0ABS2PH74_9BACL</name>